<sequence length="80" mass="8357">MNPARRQKLRTALIAIAVFAGFVIAGALFGSGRGGGSTSLAGREICRATCIARGWKDGRLEPPSHTTADATQGPKVCQCR</sequence>
<evidence type="ECO:0000313" key="4">
    <source>
        <dbReference type="Proteomes" id="UP000265619"/>
    </source>
</evidence>
<dbReference type="EMBL" id="QXMN01000006">
    <property type="protein sequence ID" value="RIX82735.1"/>
    <property type="molecule type" value="Genomic_DNA"/>
</dbReference>
<comment type="caution">
    <text evidence="3">The sequence shown here is derived from an EMBL/GenBank/DDBJ whole genome shotgun (WGS) entry which is preliminary data.</text>
</comment>
<feature type="transmembrane region" description="Helical" evidence="2">
    <location>
        <begin position="12"/>
        <end position="30"/>
    </location>
</feature>
<feature type="region of interest" description="Disordered" evidence="1">
    <location>
        <begin position="60"/>
        <end position="80"/>
    </location>
</feature>
<accession>A0A9X8D7A8</accession>
<evidence type="ECO:0000256" key="1">
    <source>
        <dbReference type="SAM" id="MobiDB-lite"/>
    </source>
</evidence>
<protein>
    <submittedName>
        <fullName evidence="3">Uncharacterized protein</fullName>
    </submittedName>
</protein>
<keyword evidence="4" id="KW-1185">Reference proteome</keyword>
<dbReference type="RefSeq" id="WP_119552872.1">
    <property type="nucleotide sequence ID" value="NZ_QXMN01000006.1"/>
</dbReference>
<proteinExistence type="predicted"/>
<dbReference type="Proteomes" id="UP000265619">
    <property type="component" value="Unassembled WGS sequence"/>
</dbReference>
<evidence type="ECO:0000313" key="3">
    <source>
        <dbReference type="EMBL" id="RIX82735.1"/>
    </source>
</evidence>
<evidence type="ECO:0000256" key="2">
    <source>
        <dbReference type="SAM" id="Phobius"/>
    </source>
</evidence>
<gene>
    <name evidence="3" type="ORF">D3H34_07755</name>
</gene>
<keyword evidence="2" id="KW-1133">Transmembrane helix</keyword>
<organism evidence="3 4">
    <name type="scientific">Acidovorax cavernicola</name>
    <dbReference type="NCBI Taxonomy" id="1675792"/>
    <lineage>
        <taxon>Bacteria</taxon>
        <taxon>Pseudomonadati</taxon>
        <taxon>Pseudomonadota</taxon>
        <taxon>Betaproteobacteria</taxon>
        <taxon>Burkholderiales</taxon>
        <taxon>Comamonadaceae</taxon>
        <taxon>Acidovorax</taxon>
    </lineage>
</organism>
<keyword evidence="2" id="KW-0812">Transmembrane</keyword>
<dbReference type="AlphaFoldDB" id="A0A9X8D7A8"/>
<name>A0A9X8D7A8_9BURK</name>
<keyword evidence="2" id="KW-0472">Membrane</keyword>
<reference evidence="3 4" key="1">
    <citation type="submission" date="2018-09" db="EMBL/GenBank/DDBJ databases">
        <title>Acidovorax cavernicola nov. sp. isolated from Gruta de las Maravillas (Aracena, Spain).</title>
        <authorList>
            <person name="Jurado V."/>
            <person name="Gutierrez-Patricio S."/>
            <person name="Gonzalez-Pimentel J.L."/>
            <person name="Miller A.Z."/>
            <person name="Laiz L."/>
            <person name="Saiz-Jimenez C."/>
        </authorList>
    </citation>
    <scope>NUCLEOTIDE SEQUENCE [LARGE SCALE GENOMIC DNA]</scope>
    <source>
        <strain evidence="3 4">1011MAR4D40.2</strain>
    </source>
</reference>